<dbReference type="EMBL" id="SDDC01000124">
    <property type="protein sequence ID" value="TCY43253.1"/>
    <property type="molecule type" value="Genomic_DNA"/>
</dbReference>
<gene>
    <name evidence="3" type="ORF">ETF09_27590</name>
    <name evidence="2" type="ORF">ETF09_28020</name>
    <name evidence="5" type="ORF">ETH44_26990</name>
    <name evidence="4" type="ORF">ETH44_27920</name>
</gene>
<evidence type="ECO:0000313" key="4">
    <source>
        <dbReference type="EMBL" id="TCY59247.1"/>
    </source>
</evidence>
<accession>A0A483S8V5</accession>
<dbReference type="AlphaFoldDB" id="A0A483S8V5"/>
<sequence length="48" mass="5577">MTDILQNHYSQVKNPNPVFTPREGKKTLPFCRKLMAKAEGFTSRFDFS</sequence>
<dbReference type="EMBL" id="SDDF01000143">
    <property type="protein sequence ID" value="TCY59247.1"/>
    <property type="molecule type" value="Genomic_DNA"/>
</dbReference>
<dbReference type="EMBL" id="SDDC01000114">
    <property type="protein sequence ID" value="TCY43560.1"/>
    <property type="molecule type" value="Genomic_DNA"/>
</dbReference>
<feature type="non-terminal residue" evidence="2">
    <location>
        <position position="48"/>
    </location>
</feature>
<feature type="compositionally biased region" description="Polar residues" evidence="1">
    <location>
        <begin position="1"/>
        <end position="14"/>
    </location>
</feature>
<reference evidence="2" key="1">
    <citation type="submission" date="2019-01" db="EMBL/GenBank/DDBJ databases">
        <authorList>
            <person name="Lista F."/>
            <person name="Anselmo A."/>
        </authorList>
    </citation>
    <scope>NUCLEOTIDE SEQUENCE</scope>
    <source>
        <strain evidence="4">16R</strain>
        <strain evidence="2">19R</strain>
    </source>
</reference>
<feature type="region of interest" description="Disordered" evidence="1">
    <location>
        <begin position="1"/>
        <end position="23"/>
    </location>
</feature>
<evidence type="ECO:0000313" key="3">
    <source>
        <dbReference type="EMBL" id="TCY43560.1"/>
    </source>
</evidence>
<evidence type="ECO:0000313" key="2">
    <source>
        <dbReference type="EMBL" id="TCY43253.1"/>
    </source>
</evidence>
<comment type="caution">
    <text evidence="2">The sequence shown here is derived from an EMBL/GenBank/DDBJ whole genome shotgun (WGS) entry which is preliminary data.</text>
</comment>
<organism evidence="2">
    <name type="scientific">Klebsiella pneumoniae</name>
    <dbReference type="NCBI Taxonomy" id="573"/>
    <lineage>
        <taxon>Bacteria</taxon>
        <taxon>Pseudomonadati</taxon>
        <taxon>Pseudomonadota</taxon>
        <taxon>Gammaproteobacteria</taxon>
        <taxon>Enterobacterales</taxon>
        <taxon>Enterobacteriaceae</taxon>
        <taxon>Klebsiella/Raoultella group</taxon>
        <taxon>Klebsiella</taxon>
        <taxon>Klebsiella pneumoniae complex</taxon>
    </lineage>
</organism>
<evidence type="ECO:0000313" key="5">
    <source>
        <dbReference type="EMBL" id="TCY60063.1"/>
    </source>
</evidence>
<proteinExistence type="predicted"/>
<evidence type="ECO:0000256" key="1">
    <source>
        <dbReference type="SAM" id="MobiDB-lite"/>
    </source>
</evidence>
<name>A0A483S8V5_KLEPN</name>
<dbReference type="EMBL" id="SDDF01000117">
    <property type="protein sequence ID" value="TCY60063.1"/>
    <property type="molecule type" value="Genomic_DNA"/>
</dbReference>
<protein>
    <submittedName>
        <fullName evidence="2">IncFII family plasmid replication initiator RepA</fullName>
    </submittedName>
</protein>